<dbReference type="Proteomes" id="UP000053105">
    <property type="component" value="Unassembled WGS sequence"/>
</dbReference>
<evidence type="ECO:0000313" key="2">
    <source>
        <dbReference type="Proteomes" id="UP000053105"/>
    </source>
</evidence>
<organism evidence="1 2">
    <name type="scientific">Melipona quadrifasciata</name>
    <dbReference type="NCBI Taxonomy" id="166423"/>
    <lineage>
        <taxon>Eukaryota</taxon>
        <taxon>Metazoa</taxon>
        <taxon>Ecdysozoa</taxon>
        <taxon>Arthropoda</taxon>
        <taxon>Hexapoda</taxon>
        <taxon>Insecta</taxon>
        <taxon>Pterygota</taxon>
        <taxon>Neoptera</taxon>
        <taxon>Endopterygota</taxon>
        <taxon>Hymenoptera</taxon>
        <taxon>Apocrita</taxon>
        <taxon>Aculeata</taxon>
        <taxon>Apoidea</taxon>
        <taxon>Anthophila</taxon>
        <taxon>Apidae</taxon>
        <taxon>Melipona</taxon>
    </lineage>
</organism>
<sequence>MKGIVLLISISKREHEKCFCSTSGDSGSEAVRQEDRLMDTGESSGWFAFSCSARLSNNGRWLELMRHQFPVMLAVIGSADQNADLLITHRQKDLTYMRERCILIHEVILRIKIRTEHFSGFIFKKIKCNYVSSRQRRMIIGIASFWFSILKQLFYSVGQKFEE</sequence>
<dbReference type="AlphaFoldDB" id="A0A0M9A4T5"/>
<keyword evidence="2" id="KW-1185">Reference proteome</keyword>
<dbReference type="OrthoDB" id="10467022at2759"/>
<name>A0A0M9A4T5_9HYME</name>
<proteinExistence type="predicted"/>
<protein>
    <submittedName>
        <fullName evidence="1">Uncharacterized protein</fullName>
    </submittedName>
</protein>
<reference evidence="1 2" key="1">
    <citation type="submission" date="2015-07" db="EMBL/GenBank/DDBJ databases">
        <title>The genome of Melipona quadrifasciata.</title>
        <authorList>
            <person name="Pan H."/>
            <person name="Kapheim K."/>
        </authorList>
    </citation>
    <scope>NUCLEOTIDE SEQUENCE [LARGE SCALE GENOMIC DNA]</scope>
    <source>
        <strain evidence="1">0111107301</strain>
        <tissue evidence="1">Whole body</tissue>
    </source>
</reference>
<gene>
    <name evidence="1" type="ORF">WN51_10856</name>
</gene>
<evidence type="ECO:0000313" key="1">
    <source>
        <dbReference type="EMBL" id="KOX77250.1"/>
    </source>
</evidence>
<dbReference type="EMBL" id="KQ435733">
    <property type="protein sequence ID" value="KOX77250.1"/>
    <property type="molecule type" value="Genomic_DNA"/>
</dbReference>
<accession>A0A0M9A4T5</accession>